<reference evidence="2 3" key="1">
    <citation type="submission" date="2019-06" db="EMBL/GenBank/DDBJ databases">
        <title>Psychrobacillus vulpis sp. nov., a new species isolated from feces of a red fox that inhabits in The Tablas de Daimiel Natural Park, Albacete, Spain.</title>
        <authorList>
            <person name="Rodriguez M."/>
            <person name="Reina J.C."/>
            <person name="Bejar V."/>
            <person name="Llamas I."/>
        </authorList>
    </citation>
    <scope>NUCLEOTIDE SEQUENCE [LARGE SCALE GENOMIC DNA]</scope>
    <source>
        <strain evidence="2 3">Z8</strain>
    </source>
</reference>
<dbReference type="InterPro" id="IPR000182">
    <property type="entry name" value="GNAT_dom"/>
</dbReference>
<name>A0A544TT34_9BACI</name>
<dbReference type="InterPro" id="IPR016181">
    <property type="entry name" value="Acyl_CoA_acyltransferase"/>
</dbReference>
<dbReference type="Pfam" id="PF00583">
    <property type="entry name" value="Acetyltransf_1"/>
    <property type="match status" value="1"/>
</dbReference>
<comment type="caution">
    <text evidence="2">The sequence shown here is derived from an EMBL/GenBank/DDBJ whole genome shotgun (WGS) entry which is preliminary data.</text>
</comment>
<keyword evidence="3" id="KW-1185">Reference proteome</keyword>
<dbReference type="PANTHER" id="PTHR43415:SF3">
    <property type="entry name" value="GNAT-FAMILY ACETYLTRANSFERASE"/>
    <property type="match status" value="1"/>
</dbReference>
<evidence type="ECO:0000313" key="3">
    <source>
        <dbReference type="Proteomes" id="UP000316626"/>
    </source>
</evidence>
<dbReference type="PANTHER" id="PTHR43415">
    <property type="entry name" value="SPERMIDINE N(1)-ACETYLTRANSFERASE"/>
    <property type="match status" value="1"/>
</dbReference>
<dbReference type="AlphaFoldDB" id="A0A544TT34"/>
<accession>A0A544TT34</accession>
<evidence type="ECO:0000259" key="1">
    <source>
        <dbReference type="PROSITE" id="PS51186"/>
    </source>
</evidence>
<feature type="domain" description="N-acetyltransferase" evidence="1">
    <location>
        <begin position="1"/>
        <end position="150"/>
    </location>
</feature>
<proteinExistence type="predicted"/>
<protein>
    <submittedName>
        <fullName evidence="2">GNAT family N-acetyltransferase</fullName>
    </submittedName>
</protein>
<dbReference type="RefSeq" id="WP_142641657.1">
    <property type="nucleotide sequence ID" value="NZ_VDGI01000004.1"/>
</dbReference>
<feature type="domain" description="N-acetyltransferase" evidence="1">
    <location>
        <begin position="157"/>
        <end position="293"/>
    </location>
</feature>
<dbReference type="PROSITE" id="PS51186">
    <property type="entry name" value="GNAT"/>
    <property type="match status" value="2"/>
</dbReference>
<dbReference type="Proteomes" id="UP000316626">
    <property type="component" value="Unassembled WGS sequence"/>
</dbReference>
<keyword evidence="2" id="KW-0808">Transferase</keyword>
<dbReference type="OrthoDB" id="87299at2"/>
<gene>
    <name evidence="2" type="ORF">FG384_05840</name>
</gene>
<dbReference type="Gene3D" id="3.40.630.30">
    <property type="match status" value="2"/>
</dbReference>
<evidence type="ECO:0000313" key="2">
    <source>
        <dbReference type="EMBL" id="TQR20618.1"/>
    </source>
</evidence>
<dbReference type="SUPFAM" id="SSF55729">
    <property type="entry name" value="Acyl-CoA N-acyltransferases (Nat)"/>
    <property type="match status" value="1"/>
</dbReference>
<organism evidence="2 3">
    <name type="scientific">Psychrobacillus vulpis</name>
    <dbReference type="NCBI Taxonomy" id="2325572"/>
    <lineage>
        <taxon>Bacteria</taxon>
        <taxon>Bacillati</taxon>
        <taxon>Bacillota</taxon>
        <taxon>Bacilli</taxon>
        <taxon>Bacillales</taxon>
        <taxon>Bacillaceae</taxon>
        <taxon>Psychrobacillus</taxon>
    </lineage>
</organism>
<dbReference type="GO" id="GO:0016747">
    <property type="term" value="F:acyltransferase activity, transferring groups other than amino-acyl groups"/>
    <property type="evidence" value="ECO:0007669"/>
    <property type="project" value="InterPro"/>
</dbReference>
<sequence length="293" mass="33646">MSFVISSPKDIEKLALFLEEMNSKRETHIGYCGEQKQQIYATLISDFSDLDLARSFVIAYVKDEIIGALGLDIDEESKSAEVWGPFIKNRSEYLGLADELWEKVIELSRIEMNEFSFFVNEENSFAKDFAINKGAVNKGNYFVLKAFRNDLKTVDLTQIETYSLLYKNPFTNLHDTSFPNTYYSASEIVYRINDHNQLLVMLDNERKLTGYVYVEGDPEHKEGSIEYIAVIAGNRKQGIGTKLVRAALAHLFSFEEIEEITLSVAKNNERAINLYKAAGFKEVHELTYYVWNK</sequence>
<dbReference type="CDD" id="cd04301">
    <property type="entry name" value="NAT_SF"/>
    <property type="match status" value="1"/>
</dbReference>
<dbReference type="EMBL" id="VDGI01000004">
    <property type="protein sequence ID" value="TQR20618.1"/>
    <property type="molecule type" value="Genomic_DNA"/>
</dbReference>